<dbReference type="RefSeq" id="WP_176724749.1">
    <property type="nucleotide sequence ID" value="NZ_JAVRET010000177.1"/>
</dbReference>
<feature type="region of interest" description="Disordered" evidence="1">
    <location>
        <begin position="65"/>
        <end position="115"/>
    </location>
</feature>
<evidence type="ECO:0000313" key="2">
    <source>
        <dbReference type="EMBL" id="MDT0413712.1"/>
    </source>
</evidence>
<organism evidence="2 3">
    <name type="scientific">Streptomyces evansiae</name>
    <dbReference type="NCBI Taxonomy" id="3075535"/>
    <lineage>
        <taxon>Bacteria</taxon>
        <taxon>Bacillati</taxon>
        <taxon>Actinomycetota</taxon>
        <taxon>Actinomycetes</taxon>
        <taxon>Kitasatosporales</taxon>
        <taxon>Streptomycetaceae</taxon>
        <taxon>Streptomyces</taxon>
    </lineage>
</organism>
<proteinExistence type="predicted"/>
<dbReference type="EMBL" id="JAVRET010000177">
    <property type="protein sequence ID" value="MDT0413712.1"/>
    <property type="molecule type" value="Genomic_DNA"/>
</dbReference>
<accession>A0ABU2RAJ3</accession>
<evidence type="ECO:0000313" key="3">
    <source>
        <dbReference type="Proteomes" id="UP001183610"/>
    </source>
</evidence>
<dbReference type="Proteomes" id="UP001183610">
    <property type="component" value="Unassembled WGS sequence"/>
</dbReference>
<protein>
    <recommendedName>
        <fullName evidence="4">DUF4145 domain-containing protein</fullName>
    </recommendedName>
</protein>
<evidence type="ECO:0008006" key="4">
    <source>
        <dbReference type="Google" id="ProtNLM"/>
    </source>
</evidence>
<sequence length="243" mass="27008">MKVAELVLQYVRTLVWPVVTVAVIWVWRERVGDAIGRLSRIETPAGSVEFQNEAERLRLRAEGAAEEVLQPSGAAPSPEQRPKPEPRPEPRPEPSTEPHPKPEPESQAQEPPGEAVRRRLSLLWDGIDQPDEVIYRSPTGAILSAWNALQTMAEDVLTLYPSVQPRRLGARRVSPVELVHMLAAAGLDREWLDVMQELRRLRNSTVHGAVVVTPRAARDFVKSCKAVGVGLEDLTWPGIVEPS</sequence>
<name>A0ABU2RAJ3_9ACTN</name>
<feature type="compositionally biased region" description="Basic and acidic residues" evidence="1">
    <location>
        <begin position="80"/>
        <end position="104"/>
    </location>
</feature>
<reference evidence="3" key="1">
    <citation type="submission" date="2023-07" db="EMBL/GenBank/DDBJ databases">
        <title>30 novel species of actinomycetes from the DSMZ collection.</title>
        <authorList>
            <person name="Nouioui I."/>
        </authorList>
    </citation>
    <scope>NUCLEOTIDE SEQUENCE [LARGE SCALE GENOMIC DNA]</scope>
    <source>
        <strain evidence="3">DSM 41979</strain>
    </source>
</reference>
<evidence type="ECO:0000256" key="1">
    <source>
        <dbReference type="SAM" id="MobiDB-lite"/>
    </source>
</evidence>
<keyword evidence="3" id="KW-1185">Reference proteome</keyword>
<comment type="caution">
    <text evidence="2">The sequence shown here is derived from an EMBL/GenBank/DDBJ whole genome shotgun (WGS) entry which is preliminary data.</text>
</comment>
<gene>
    <name evidence="2" type="ORF">RM698_32390</name>
</gene>